<comment type="similarity">
    <text evidence="1">Belongs to the NADH dehydrogenase family.</text>
</comment>
<keyword evidence="9" id="KW-0812">Transmembrane</keyword>
<dbReference type="Pfam" id="PF22366">
    <property type="entry name" value="NDH2_C"/>
    <property type="match status" value="1"/>
</dbReference>
<dbReference type="Gene3D" id="3.50.50.100">
    <property type="match status" value="1"/>
</dbReference>
<keyword evidence="3" id="KW-0285">Flavoprotein</keyword>
<organism evidence="12 13">
    <name type="scientific">Draconibacterium sediminis</name>
    <dbReference type="NCBI Taxonomy" id="1544798"/>
    <lineage>
        <taxon>Bacteria</taxon>
        <taxon>Pseudomonadati</taxon>
        <taxon>Bacteroidota</taxon>
        <taxon>Bacteroidia</taxon>
        <taxon>Marinilabiliales</taxon>
        <taxon>Prolixibacteraceae</taxon>
        <taxon>Draconibacterium</taxon>
    </lineage>
</organism>
<dbReference type="Pfam" id="PF07992">
    <property type="entry name" value="Pyr_redox_2"/>
    <property type="match status" value="1"/>
</dbReference>
<dbReference type="InterPro" id="IPR045024">
    <property type="entry name" value="NDH-2"/>
</dbReference>
<name>A0A0D8JEW9_9BACT</name>
<evidence type="ECO:0000256" key="1">
    <source>
        <dbReference type="ARBA" id="ARBA00005272"/>
    </source>
</evidence>
<comment type="caution">
    <text evidence="12">The sequence shown here is derived from an EMBL/GenBank/DDBJ whole genome shotgun (WGS) entry which is preliminary data.</text>
</comment>
<dbReference type="AlphaFoldDB" id="A0A0D8JEW9"/>
<dbReference type="EC" id="1.6.5.9" evidence="2"/>
<evidence type="ECO:0000259" key="11">
    <source>
        <dbReference type="Pfam" id="PF22366"/>
    </source>
</evidence>
<proteinExistence type="inferred from homology"/>
<evidence type="ECO:0000313" key="13">
    <source>
        <dbReference type="Proteomes" id="UP000032544"/>
    </source>
</evidence>
<dbReference type="EMBL" id="JRHC01000001">
    <property type="protein sequence ID" value="KJF45460.1"/>
    <property type="molecule type" value="Genomic_DNA"/>
</dbReference>
<dbReference type="SUPFAM" id="SSF51905">
    <property type="entry name" value="FAD/NAD(P)-binding domain"/>
    <property type="match status" value="1"/>
</dbReference>
<evidence type="ECO:0000256" key="3">
    <source>
        <dbReference type="ARBA" id="ARBA00022630"/>
    </source>
</evidence>
<dbReference type="PATRIC" id="fig|1544798.3.peg.1787"/>
<dbReference type="PRINTS" id="PR00368">
    <property type="entry name" value="FADPNR"/>
</dbReference>
<dbReference type="InterPro" id="IPR023753">
    <property type="entry name" value="FAD/NAD-binding_dom"/>
</dbReference>
<dbReference type="PANTHER" id="PTHR43706">
    <property type="entry name" value="NADH DEHYDROGENASE"/>
    <property type="match status" value="1"/>
</dbReference>
<dbReference type="PANTHER" id="PTHR43706:SF47">
    <property type="entry name" value="EXTERNAL NADH-UBIQUINONE OXIDOREDUCTASE 1, MITOCHONDRIAL-RELATED"/>
    <property type="match status" value="1"/>
</dbReference>
<accession>A0A0D8JEW9</accession>
<evidence type="ECO:0000259" key="10">
    <source>
        <dbReference type="Pfam" id="PF07992"/>
    </source>
</evidence>
<dbReference type="InterPro" id="IPR036188">
    <property type="entry name" value="FAD/NAD-bd_sf"/>
</dbReference>
<evidence type="ECO:0000256" key="6">
    <source>
        <dbReference type="ARBA" id="ARBA00023002"/>
    </source>
</evidence>
<evidence type="ECO:0000256" key="9">
    <source>
        <dbReference type="SAM" id="Phobius"/>
    </source>
</evidence>
<keyword evidence="9" id="KW-0472">Membrane</keyword>
<dbReference type="InterPro" id="IPR054585">
    <property type="entry name" value="NDH2-like_C"/>
</dbReference>
<dbReference type="GO" id="GO:0050136">
    <property type="term" value="F:NADH dehydrogenase (quinone) (non-electrogenic) activity"/>
    <property type="evidence" value="ECO:0007669"/>
    <property type="project" value="UniProtKB-EC"/>
</dbReference>
<evidence type="ECO:0000313" key="12">
    <source>
        <dbReference type="EMBL" id="KJF45460.1"/>
    </source>
</evidence>
<keyword evidence="4" id="KW-0274">FAD</keyword>
<dbReference type="OrthoDB" id="9781621at2"/>
<protein>
    <recommendedName>
        <fullName evidence="2">NADH:ubiquinone reductase (non-electrogenic)</fullName>
        <ecNumber evidence="2">1.6.5.9</ecNumber>
    </recommendedName>
</protein>
<feature type="domain" description="FAD/NAD(P)-binding" evidence="10">
    <location>
        <begin position="12"/>
        <end position="330"/>
    </location>
</feature>
<keyword evidence="9" id="KW-1133">Transmembrane helix</keyword>
<keyword evidence="7" id="KW-0520">NAD</keyword>
<sequence>MPVNIPETAQKRVVIIGAGFAGLRLARKLFKHNFQVVLIDRNNYHQFQPLFYQVATSGLEPSSISFPLRKVFQKSENVFIRIAEVRRIMSEKKLIDTTLGTVWYDYLIIATGATTNFFGMESFETNSIPMKSVSEALFLRNTLLENFEKAVTIRDEEEVRRLLNIVVVGGGPTGVEVCGALAEMKKFVLPKDYPELDFNLMNITLVEANTHLLAGMTEVAGKKALDYLANLGVEVKLKHKVEKYDGNTVELEDQENLETRSLIWAAGVKGQMPSGIKKENVVRGNRIKVDAYNRIDGCENIFAIGDIAYMETKAYPQGHPQVAQVALQQANCLAENLKKMQRKKDLVPFKYRDKGSMATVGRNRAVVDLPHLRFAGFPAWLVWMFVHLMSIVGVKNRLVIFINWLWNYMTYDQSLRLIIRPSAKSVEWQKRQK</sequence>
<dbReference type="STRING" id="1544798.LH29_08890"/>
<feature type="domain" description="External alternative NADH-ubiquinone oxidoreductase-like C-terminal" evidence="11">
    <location>
        <begin position="354"/>
        <end position="409"/>
    </location>
</feature>
<evidence type="ECO:0000256" key="4">
    <source>
        <dbReference type="ARBA" id="ARBA00022827"/>
    </source>
</evidence>
<dbReference type="PRINTS" id="PR00411">
    <property type="entry name" value="PNDRDTASEI"/>
</dbReference>
<gene>
    <name evidence="12" type="ORF">LH29_08890</name>
</gene>
<dbReference type="Proteomes" id="UP000032544">
    <property type="component" value="Unassembled WGS sequence"/>
</dbReference>
<evidence type="ECO:0000256" key="5">
    <source>
        <dbReference type="ARBA" id="ARBA00022946"/>
    </source>
</evidence>
<reference evidence="12 13" key="1">
    <citation type="submission" date="2014-09" db="EMBL/GenBank/DDBJ databases">
        <title>Draft Genome Sequence of Draconibacterium sp. JN14CK-3.</title>
        <authorList>
            <person name="Dong C."/>
            <person name="Lai Q."/>
            <person name="Shao Z."/>
        </authorList>
    </citation>
    <scope>NUCLEOTIDE SEQUENCE [LARGE SCALE GENOMIC DNA]</scope>
    <source>
        <strain evidence="12 13">JN14CK-3</strain>
    </source>
</reference>
<evidence type="ECO:0000256" key="2">
    <source>
        <dbReference type="ARBA" id="ARBA00012637"/>
    </source>
</evidence>
<comment type="catalytic activity">
    <reaction evidence="8">
        <text>a quinone + NADH + H(+) = a quinol + NAD(+)</text>
        <dbReference type="Rhea" id="RHEA:46160"/>
        <dbReference type="ChEBI" id="CHEBI:15378"/>
        <dbReference type="ChEBI" id="CHEBI:24646"/>
        <dbReference type="ChEBI" id="CHEBI:57540"/>
        <dbReference type="ChEBI" id="CHEBI:57945"/>
        <dbReference type="ChEBI" id="CHEBI:132124"/>
        <dbReference type="EC" id="1.6.5.9"/>
    </reaction>
</comment>
<keyword evidence="5" id="KW-0809">Transit peptide</keyword>
<keyword evidence="6" id="KW-0560">Oxidoreductase</keyword>
<keyword evidence="13" id="KW-1185">Reference proteome</keyword>
<evidence type="ECO:0000256" key="8">
    <source>
        <dbReference type="ARBA" id="ARBA00047599"/>
    </source>
</evidence>
<evidence type="ECO:0000256" key="7">
    <source>
        <dbReference type="ARBA" id="ARBA00023027"/>
    </source>
</evidence>
<feature type="transmembrane region" description="Helical" evidence="9">
    <location>
        <begin position="380"/>
        <end position="406"/>
    </location>
</feature>
<dbReference type="RefSeq" id="WP_045029043.1">
    <property type="nucleotide sequence ID" value="NZ_JRHC01000001.1"/>
</dbReference>